<keyword evidence="3" id="KW-0677">Repeat</keyword>
<dbReference type="SUPFAM" id="SSF57667">
    <property type="entry name" value="beta-beta-alpha zinc fingers"/>
    <property type="match status" value="2"/>
</dbReference>
<dbReference type="GO" id="GO:0000122">
    <property type="term" value="P:negative regulation of transcription by RNA polymerase II"/>
    <property type="evidence" value="ECO:0007669"/>
    <property type="project" value="TreeGrafter"/>
</dbReference>
<proteinExistence type="inferred from homology"/>
<dbReference type="InterPro" id="IPR039999">
    <property type="entry name" value="LYAR"/>
</dbReference>
<dbReference type="AlphaFoldDB" id="A0A5M9K7U2"/>
<dbReference type="InterPro" id="IPR014898">
    <property type="entry name" value="Znf_C2H2_LYAR"/>
</dbReference>
<dbReference type="GO" id="GO:0008270">
    <property type="term" value="F:zinc ion binding"/>
    <property type="evidence" value="ECO:0007669"/>
    <property type="project" value="UniProtKB-KW"/>
</dbReference>
<keyword evidence="2" id="KW-0479">Metal-binding</keyword>
<evidence type="ECO:0000256" key="8">
    <source>
        <dbReference type="PROSITE-ProRule" id="PRU01145"/>
    </source>
</evidence>
<keyword evidence="6" id="KW-0539">Nucleus</keyword>
<feature type="region of interest" description="Disordered" evidence="9">
    <location>
        <begin position="101"/>
        <end position="121"/>
    </location>
</feature>
<name>A0A5M9K7U2_MONFR</name>
<evidence type="ECO:0000256" key="1">
    <source>
        <dbReference type="ARBA" id="ARBA00004123"/>
    </source>
</evidence>
<organism evidence="11 12">
    <name type="scientific">Monilinia fructicola</name>
    <name type="common">Brown rot fungus</name>
    <name type="synonym">Ciboria fructicola</name>
    <dbReference type="NCBI Taxonomy" id="38448"/>
    <lineage>
        <taxon>Eukaryota</taxon>
        <taxon>Fungi</taxon>
        <taxon>Dikarya</taxon>
        <taxon>Ascomycota</taxon>
        <taxon>Pezizomycotina</taxon>
        <taxon>Leotiomycetes</taxon>
        <taxon>Helotiales</taxon>
        <taxon>Sclerotiniaceae</taxon>
        <taxon>Monilinia</taxon>
    </lineage>
</organism>
<dbReference type="Pfam" id="PF08790">
    <property type="entry name" value="zf-LYAR"/>
    <property type="match status" value="1"/>
</dbReference>
<sequence length="453" mass="50701">MVSFSCENCGDVLTKKKLDPHRNQCRGASYTCLDCMVHFQGLEYRSHTSCMSEAQKYQGALYRGEGKGKKGKQQNNNQKNNAHNNSQSAPLHKAYVEDAQDEYDNSQSATTPARPKAPSPPAAVNVFDFLVDATPNTSKLQLPAPDEVMNDSEPENQVRDEPMGDNADVSEAEKPSTDLVRVDVEDHNQDLANLVEWGSGPVAPTGPFETPAPKTIEWKPAKEHESKSKKDKKDEKKKDKKRKRLHVDTHELSSREGDVLMDDAPPVLHSGLTGGLNKLLRPSVFPPSPDYSGADAEKESPSAKTKKSKESKRASRARTRNDTFGSNLMSLITTRQPSREHSEDRPKKRKHKHRTKSSERPKMLEYQPMNGAADSSPGENQMVVYKPRAELLMSMVNKGPSSEKGVSMNKALKRYHRERIAAGLALGRLDEEKELWRSLRMKKNDRGEIVLFM</sequence>
<dbReference type="InterPro" id="IPR036236">
    <property type="entry name" value="Znf_C2H2_sf"/>
</dbReference>
<accession>A0A5M9K7U2</accession>
<evidence type="ECO:0000256" key="5">
    <source>
        <dbReference type="ARBA" id="ARBA00022833"/>
    </source>
</evidence>
<gene>
    <name evidence="11" type="ORF">EYC84_006656</name>
</gene>
<dbReference type="EMBL" id="VICG01000001">
    <property type="protein sequence ID" value="KAA8576549.1"/>
    <property type="molecule type" value="Genomic_DNA"/>
</dbReference>
<evidence type="ECO:0000259" key="10">
    <source>
        <dbReference type="Pfam" id="PF08790"/>
    </source>
</evidence>
<dbReference type="Gene3D" id="3.30.1490.490">
    <property type="match status" value="1"/>
</dbReference>
<feature type="region of interest" description="Disordered" evidence="9">
    <location>
        <begin position="196"/>
        <end position="380"/>
    </location>
</feature>
<dbReference type="Proteomes" id="UP000322873">
    <property type="component" value="Unassembled WGS sequence"/>
</dbReference>
<feature type="compositionally biased region" description="Basic and acidic residues" evidence="9">
    <location>
        <begin position="246"/>
        <end position="258"/>
    </location>
</feature>
<feature type="compositionally biased region" description="Basic and acidic residues" evidence="9">
    <location>
        <begin position="216"/>
        <end position="237"/>
    </location>
</feature>
<dbReference type="VEuPathDB" id="FungiDB:MFRU_014g02530"/>
<comment type="caution">
    <text evidence="11">The sequence shown here is derived from an EMBL/GenBank/DDBJ whole genome shotgun (WGS) entry which is preliminary data.</text>
</comment>
<evidence type="ECO:0000256" key="4">
    <source>
        <dbReference type="ARBA" id="ARBA00022771"/>
    </source>
</evidence>
<dbReference type="GO" id="GO:0003677">
    <property type="term" value="F:DNA binding"/>
    <property type="evidence" value="ECO:0007669"/>
    <property type="project" value="InterPro"/>
</dbReference>
<comment type="subcellular location">
    <subcellularLocation>
        <location evidence="1">Nucleus</location>
    </subcellularLocation>
</comment>
<dbReference type="PROSITE" id="PS51804">
    <property type="entry name" value="ZF_C2HC_LYAR"/>
    <property type="match status" value="2"/>
</dbReference>
<evidence type="ECO:0000313" key="11">
    <source>
        <dbReference type="EMBL" id="KAA8576549.1"/>
    </source>
</evidence>
<evidence type="ECO:0000256" key="9">
    <source>
        <dbReference type="SAM" id="MobiDB-lite"/>
    </source>
</evidence>
<evidence type="ECO:0000256" key="7">
    <source>
        <dbReference type="ARBA" id="ARBA00061084"/>
    </source>
</evidence>
<dbReference type="PANTHER" id="PTHR13100:SF10">
    <property type="entry name" value="CELL GROWTH-REGULATING NUCLEOLAR PROTEIN"/>
    <property type="match status" value="1"/>
</dbReference>
<keyword evidence="12" id="KW-1185">Reference proteome</keyword>
<feature type="compositionally biased region" description="Basic and acidic residues" evidence="9">
    <location>
        <begin position="337"/>
        <end position="346"/>
    </location>
</feature>
<feature type="domain" description="Zinc finger C2H2 LYAR-type" evidence="10">
    <location>
        <begin position="30"/>
        <end position="57"/>
    </location>
</feature>
<evidence type="ECO:0000256" key="6">
    <source>
        <dbReference type="ARBA" id="ARBA00023242"/>
    </source>
</evidence>
<evidence type="ECO:0000256" key="2">
    <source>
        <dbReference type="ARBA" id="ARBA00022723"/>
    </source>
</evidence>
<dbReference type="GO" id="GO:0006364">
    <property type="term" value="P:rRNA processing"/>
    <property type="evidence" value="ECO:0007669"/>
    <property type="project" value="TreeGrafter"/>
</dbReference>
<comment type="similarity">
    <text evidence="7">Belongs to the UPF0743 family.</text>
</comment>
<dbReference type="OrthoDB" id="21474at2759"/>
<feature type="compositionally biased region" description="Basic residues" evidence="9">
    <location>
        <begin position="304"/>
        <end position="318"/>
    </location>
</feature>
<reference evidence="11 12" key="1">
    <citation type="submission" date="2019-06" db="EMBL/GenBank/DDBJ databases">
        <title>Genome Sequence of the Brown Rot Fungal Pathogen Monilinia fructicola.</title>
        <authorList>
            <person name="De Miccolis Angelini R.M."/>
            <person name="Landi L."/>
            <person name="Abate D."/>
            <person name="Pollastro S."/>
            <person name="Romanazzi G."/>
            <person name="Faretra F."/>
        </authorList>
    </citation>
    <scope>NUCLEOTIDE SEQUENCE [LARGE SCALE GENOMIC DNA]</scope>
    <source>
        <strain evidence="11 12">Mfrc123</strain>
    </source>
</reference>
<keyword evidence="4 8" id="KW-0863">Zinc-finger</keyword>
<dbReference type="PANTHER" id="PTHR13100">
    <property type="entry name" value="CELL GROWTH-REGULATING NUCLEOLAR PROTEIN LYAR"/>
    <property type="match status" value="1"/>
</dbReference>
<feature type="region of interest" description="Disordered" evidence="9">
    <location>
        <begin position="137"/>
        <end position="176"/>
    </location>
</feature>
<dbReference type="GO" id="GO:0005730">
    <property type="term" value="C:nucleolus"/>
    <property type="evidence" value="ECO:0007669"/>
    <property type="project" value="TreeGrafter"/>
</dbReference>
<dbReference type="FunFam" id="3.30.1490.490:FF:000001">
    <property type="entry name" value="cell growth-regulating nucleolar protein-like"/>
    <property type="match status" value="1"/>
</dbReference>
<evidence type="ECO:0000256" key="3">
    <source>
        <dbReference type="ARBA" id="ARBA00022737"/>
    </source>
</evidence>
<protein>
    <recommendedName>
        <fullName evidence="10">Zinc finger C2H2 LYAR-type domain-containing protein</fullName>
    </recommendedName>
</protein>
<evidence type="ECO:0000313" key="12">
    <source>
        <dbReference type="Proteomes" id="UP000322873"/>
    </source>
</evidence>
<feature type="compositionally biased region" description="Polar residues" evidence="9">
    <location>
        <begin position="322"/>
        <end position="336"/>
    </location>
</feature>
<keyword evidence="5" id="KW-0862">Zinc</keyword>
<feature type="region of interest" description="Disordered" evidence="9">
    <location>
        <begin position="64"/>
        <end position="89"/>
    </location>
</feature>